<keyword evidence="7 10" id="KW-0067">ATP-binding</keyword>
<evidence type="ECO:0000256" key="7">
    <source>
        <dbReference type="ARBA" id="ARBA00022840"/>
    </source>
</evidence>
<keyword evidence="4 10" id="KW-0808">Transferase</keyword>
<feature type="site" description="Interaction with substrate tRNA" evidence="10">
    <location>
        <position position="103"/>
    </location>
</feature>
<name>A0ABV1G9A7_9FIRM</name>
<comment type="caution">
    <text evidence="10">Lacks conserved residue(s) required for the propagation of feature annotation.</text>
</comment>
<evidence type="ECO:0000256" key="3">
    <source>
        <dbReference type="ARBA" id="ARBA00005842"/>
    </source>
</evidence>
<dbReference type="Gene3D" id="3.40.50.300">
    <property type="entry name" value="P-loop containing nucleotide triphosphate hydrolases"/>
    <property type="match status" value="1"/>
</dbReference>
<dbReference type="Gene3D" id="1.10.20.140">
    <property type="match status" value="1"/>
</dbReference>
<comment type="similarity">
    <text evidence="3 10 13">Belongs to the IPP transferase family.</text>
</comment>
<comment type="subunit">
    <text evidence="10">Monomer.</text>
</comment>
<comment type="cofactor">
    <cofactor evidence="1 10">
        <name>Mg(2+)</name>
        <dbReference type="ChEBI" id="CHEBI:18420"/>
    </cofactor>
</comment>
<dbReference type="GO" id="GO:0052381">
    <property type="term" value="F:tRNA dimethylallyltransferase activity"/>
    <property type="evidence" value="ECO:0007669"/>
    <property type="project" value="UniProtKB-EC"/>
</dbReference>
<dbReference type="InterPro" id="IPR027417">
    <property type="entry name" value="P-loop_NTPase"/>
</dbReference>
<evidence type="ECO:0000313" key="15">
    <source>
        <dbReference type="Proteomes" id="UP001491552"/>
    </source>
</evidence>
<proteinExistence type="inferred from homology"/>
<feature type="region of interest" description="Interaction with substrate tRNA" evidence="10">
    <location>
        <begin position="37"/>
        <end position="40"/>
    </location>
</feature>
<accession>A0ABV1G9A7</accession>
<keyword evidence="5 10" id="KW-0819">tRNA processing</keyword>
<evidence type="ECO:0000256" key="10">
    <source>
        <dbReference type="HAMAP-Rule" id="MF_00185"/>
    </source>
</evidence>
<gene>
    <name evidence="10 14" type="primary">miaA</name>
    <name evidence="14" type="ORF">WMO66_12160</name>
</gene>
<protein>
    <recommendedName>
        <fullName evidence="10">tRNA dimethylallyltransferase</fullName>
        <ecNumber evidence="10">2.5.1.75</ecNumber>
    </recommendedName>
    <alternativeName>
        <fullName evidence="10">Dimethylallyl diphosphate:tRNA dimethylallyltransferase</fullName>
        <shortName evidence="10">DMAPP:tRNA dimethylallyltransferase</shortName>
        <shortName evidence="10">DMATase</shortName>
    </alternativeName>
    <alternativeName>
        <fullName evidence="10">Isopentenyl-diphosphate:tRNA isopentenyltransferase</fullName>
        <shortName evidence="10">IPP transferase</shortName>
        <shortName evidence="10">IPPT</shortName>
        <shortName evidence="10">IPTase</shortName>
    </alternativeName>
</protein>
<dbReference type="RefSeq" id="WP_349136688.1">
    <property type="nucleotide sequence ID" value="NZ_JBBMFF010000254.1"/>
</dbReference>
<evidence type="ECO:0000256" key="13">
    <source>
        <dbReference type="RuleBase" id="RU003785"/>
    </source>
</evidence>
<evidence type="ECO:0000256" key="1">
    <source>
        <dbReference type="ARBA" id="ARBA00001946"/>
    </source>
</evidence>
<dbReference type="EC" id="2.5.1.75" evidence="10"/>
<evidence type="ECO:0000256" key="9">
    <source>
        <dbReference type="ARBA" id="ARBA00049563"/>
    </source>
</evidence>
<keyword evidence="15" id="KW-1185">Reference proteome</keyword>
<evidence type="ECO:0000256" key="2">
    <source>
        <dbReference type="ARBA" id="ARBA00003213"/>
    </source>
</evidence>
<evidence type="ECO:0000256" key="6">
    <source>
        <dbReference type="ARBA" id="ARBA00022741"/>
    </source>
</evidence>
<organism evidence="14 15">
    <name type="scientific">Faecousia intestinalis</name>
    <dbReference type="NCBI Taxonomy" id="3133167"/>
    <lineage>
        <taxon>Bacteria</taxon>
        <taxon>Bacillati</taxon>
        <taxon>Bacillota</taxon>
        <taxon>Clostridia</taxon>
        <taxon>Eubacteriales</taxon>
        <taxon>Oscillospiraceae</taxon>
        <taxon>Faecousia</taxon>
    </lineage>
</organism>
<feature type="binding site" evidence="10">
    <location>
        <begin position="14"/>
        <end position="19"/>
    </location>
    <ligand>
        <name>substrate</name>
    </ligand>
</feature>
<feature type="binding site" evidence="10">
    <location>
        <begin position="12"/>
        <end position="19"/>
    </location>
    <ligand>
        <name>ATP</name>
        <dbReference type="ChEBI" id="CHEBI:30616"/>
    </ligand>
</feature>
<reference evidence="14 15" key="1">
    <citation type="submission" date="2024-03" db="EMBL/GenBank/DDBJ databases">
        <title>Human intestinal bacterial collection.</title>
        <authorList>
            <person name="Pauvert C."/>
            <person name="Hitch T.C.A."/>
            <person name="Clavel T."/>
        </authorList>
    </citation>
    <scope>NUCLEOTIDE SEQUENCE [LARGE SCALE GENOMIC DNA]</scope>
    <source>
        <strain evidence="14 15">CLA-AA-H192</strain>
    </source>
</reference>
<sequence length="314" mass="34800">MEQRDNMICIVGPTASGKTALSVRLAQALGGEIVSFDSMQVYRRMDIGTAKPTPEERCGVPHHMLDVADPAENYSVSRYVQEADACVQDILSRGKPVILVGGTGLYIDSLIAGRQFAPLPQTGRREALERRAAEEGAQPLLDELRAVDPERAARLSVSDVKRIVRALEIWQETGRTMTDFDRESRAIPPRYRPLWLGLHFPERAQLYARIDLRVELMYAQGLAQEVRALLDSGVPDRATSLQAIGYKQVVQALEEGLPPEAALGTIQQATRRYAKRQMTWFRANPAVQWLDASAGADEIFRAALQKAADFDSGI</sequence>
<dbReference type="SUPFAM" id="SSF52540">
    <property type="entry name" value="P-loop containing nucleoside triphosphate hydrolases"/>
    <property type="match status" value="1"/>
</dbReference>
<comment type="caution">
    <text evidence="14">The sequence shown here is derived from an EMBL/GenBank/DDBJ whole genome shotgun (WGS) entry which is preliminary data.</text>
</comment>
<dbReference type="Pfam" id="PF01715">
    <property type="entry name" value="IPPT"/>
    <property type="match status" value="1"/>
</dbReference>
<keyword evidence="8 10" id="KW-0460">Magnesium</keyword>
<dbReference type="PANTHER" id="PTHR11088:SF60">
    <property type="entry name" value="TRNA DIMETHYLALLYLTRANSFERASE"/>
    <property type="match status" value="1"/>
</dbReference>
<dbReference type="Proteomes" id="UP001491552">
    <property type="component" value="Unassembled WGS sequence"/>
</dbReference>
<dbReference type="NCBIfam" id="TIGR00174">
    <property type="entry name" value="miaA"/>
    <property type="match status" value="1"/>
</dbReference>
<dbReference type="PANTHER" id="PTHR11088">
    <property type="entry name" value="TRNA DIMETHYLALLYLTRANSFERASE"/>
    <property type="match status" value="1"/>
</dbReference>
<evidence type="ECO:0000313" key="14">
    <source>
        <dbReference type="EMBL" id="MEQ2511985.1"/>
    </source>
</evidence>
<keyword evidence="6 10" id="KW-0547">Nucleotide-binding</keyword>
<dbReference type="HAMAP" id="MF_00185">
    <property type="entry name" value="IPP_trans"/>
    <property type="match status" value="1"/>
</dbReference>
<dbReference type="InterPro" id="IPR039657">
    <property type="entry name" value="Dimethylallyltransferase"/>
</dbReference>
<evidence type="ECO:0000256" key="4">
    <source>
        <dbReference type="ARBA" id="ARBA00022679"/>
    </source>
</evidence>
<evidence type="ECO:0000256" key="12">
    <source>
        <dbReference type="RuleBase" id="RU003784"/>
    </source>
</evidence>
<evidence type="ECO:0000256" key="8">
    <source>
        <dbReference type="ARBA" id="ARBA00022842"/>
    </source>
</evidence>
<feature type="site" description="Interaction with substrate tRNA" evidence="10">
    <location>
        <position position="125"/>
    </location>
</feature>
<dbReference type="InterPro" id="IPR018022">
    <property type="entry name" value="IPT"/>
</dbReference>
<evidence type="ECO:0000256" key="11">
    <source>
        <dbReference type="RuleBase" id="RU003783"/>
    </source>
</evidence>
<comment type="function">
    <text evidence="2 10 12">Catalyzes the transfer of a dimethylallyl group onto the adenine at position 37 in tRNAs that read codons beginning with uridine, leading to the formation of N6-(dimethylallyl)adenosine (i(6)A).</text>
</comment>
<dbReference type="EMBL" id="JBBMFF010000254">
    <property type="protein sequence ID" value="MEQ2511985.1"/>
    <property type="molecule type" value="Genomic_DNA"/>
</dbReference>
<evidence type="ECO:0000256" key="5">
    <source>
        <dbReference type="ARBA" id="ARBA00022694"/>
    </source>
</evidence>
<comment type="catalytic activity">
    <reaction evidence="9 10 11">
        <text>adenosine(37) in tRNA + dimethylallyl diphosphate = N(6)-dimethylallyladenosine(37) in tRNA + diphosphate</text>
        <dbReference type="Rhea" id="RHEA:26482"/>
        <dbReference type="Rhea" id="RHEA-COMP:10162"/>
        <dbReference type="Rhea" id="RHEA-COMP:10375"/>
        <dbReference type="ChEBI" id="CHEBI:33019"/>
        <dbReference type="ChEBI" id="CHEBI:57623"/>
        <dbReference type="ChEBI" id="CHEBI:74411"/>
        <dbReference type="ChEBI" id="CHEBI:74415"/>
        <dbReference type="EC" id="2.5.1.75"/>
    </reaction>
</comment>